<dbReference type="HOGENOM" id="CLU_005952_0_0_1"/>
<proteinExistence type="predicted"/>
<evidence type="ECO:0000259" key="7">
    <source>
        <dbReference type="PROSITE" id="PS50235"/>
    </source>
</evidence>
<dbReference type="PANTHER" id="PTHR24006:SF807">
    <property type="entry name" value="OS08G0527100 PROTEIN"/>
    <property type="match status" value="1"/>
</dbReference>
<dbReference type="GO" id="GO:0016579">
    <property type="term" value="P:protein deubiquitination"/>
    <property type="evidence" value="ECO:0007669"/>
    <property type="project" value="InterPro"/>
</dbReference>
<keyword evidence="6" id="KW-0812">Transmembrane</keyword>
<evidence type="ECO:0000256" key="4">
    <source>
        <dbReference type="PROSITE-ProRule" id="PRU00502"/>
    </source>
</evidence>
<keyword evidence="6" id="KW-1133">Transmembrane helix</keyword>
<sequence length="683" mass="75489">RSAQGQGKASSRYTTVPTARRLGLAADAIPAARPRPATPESSCCARFLIISSLRDVQFLVFLVEFPCCVSTSLASLGRPRHKVLLALLMVFLGFSAPLAFLAHDASFSASLPFLIHAMGKEEKGARAAEMDSSLGKARLLEATDSVCGGAEADVTSDASNECEHFYFDTEEMYKFSDTIKRLKANPQCMDCKAPNGKLTLEETKSRFVMCSCCSQCFCAGLVTNEEGPMSQSHARSHANSKECHPVPVVLWIDQPDAAYCFQCDHSLSLKVIASAARAHEPYVIRGMQNEGYTCFVNALVQCLLALGKLRMWMFGPDAPMGPLGVALKDLFVETTAGKDAVAPLNPAKLLGIGALNAKYKDRSQQDSQELLLDLRYGLNEEELLKMPPYMQDVPTVVESIFQGQVSETLTCKTCSEASLKTVSFCELSLTMPPDGYPTKSEAPQRSGRKARKDKHKSADEHKIDSLPSIEECLEYYFEKEAVIRSCDSCAKHEEPSTSPRKVGGQMMASIKKRWLADWVQTERDHRKAKSDLFGAHDNQNASTLNVGEAPNEQKGIHADKTLVLSKLPPVLTLHVVRFEGKDKRPGHVKFEENLDVGKYLDPRSEDKNHARYRLVGAIEHFGNSLKEGHYVAYVRGSRTGTEQQQSSGSSTWFWASDLTIREVPLANVLKCEAYLLFYERIED</sequence>
<dbReference type="InterPro" id="IPR028889">
    <property type="entry name" value="USP"/>
</dbReference>
<feature type="domain" description="UBP-type" evidence="8">
    <location>
        <begin position="160"/>
        <end position="287"/>
    </location>
</feature>
<name>K3YML3_SETIT</name>
<dbReference type="PANTHER" id="PTHR24006">
    <property type="entry name" value="UBIQUITIN CARBOXYL-TERMINAL HYDROLASE"/>
    <property type="match status" value="1"/>
</dbReference>
<dbReference type="AlphaFoldDB" id="K3YML3"/>
<dbReference type="Pfam" id="PF00443">
    <property type="entry name" value="UCH"/>
    <property type="match status" value="1"/>
</dbReference>
<keyword evidence="3" id="KW-0862">Zinc</keyword>
<dbReference type="GO" id="GO:0008270">
    <property type="term" value="F:zinc ion binding"/>
    <property type="evidence" value="ECO:0007669"/>
    <property type="project" value="UniProtKB-KW"/>
</dbReference>
<feature type="compositionally biased region" description="Basic residues" evidence="5">
    <location>
        <begin position="446"/>
        <end position="455"/>
    </location>
</feature>
<dbReference type="PROSITE" id="PS50271">
    <property type="entry name" value="ZF_UBP"/>
    <property type="match status" value="1"/>
</dbReference>
<reference evidence="9" key="2">
    <citation type="submission" date="2018-08" db="UniProtKB">
        <authorList>
            <consortium name="EnsemblPlants"/>
        </authorList>
    </citation>
    <scope>IDENTIFICATION</scope>
    <source>
        <strain evidence="9">Yugu1</strain>
    </source>
</reference>
<keyword evidence="2 4" id="KW-0863">Zinc-finger</keyword>
<evidence type="ECO:0000313" key="9">
    <source>
        <dbReference type="EnsemblPlants" id="KQL00218"/>
    </source>
</evidence>
<dbReference type="EnsemblPlants" id="KQL00218">
    <property type="protein sequence ID" value="KQL00218"/>
    <property type="gene ID" value="SETIT_015494mg"/>
</dbReference>
<dbReference type="GO" id="GO:0004843">
    <property type="term" value="F:cysteine-type deubiquitinase activity"/>
    <property type="evidence" value="ECO:0007669"/>
    <property type="project" value="InterPro"/>
</dbReference>
<evidence type="ECO:0000256" key="6">
    <source>
        <dbReference type="SAM" id="Phobius"/>
    </source>
</evidence>
<organism evidence="9 10">
    <name type="scientific">Setaria italica</name>
    <name type="common">Foxtail millet</name>
    <name type="synonym">Panicum italicum</name>
    <dbReference type="NCBI Taxonomy" id="4555"/>
    <lineage>
        <taxon>Eukaryota</taxon>
        <taxon>Viridiplantae</taxon>
        <taxon>Streptophyta</taxon>
        <taxon>Embryophyta</taxon>
        <taxon>Tracheophyta</taxon>
        <taxon>Spermatophyta</taxon>
        <taxon>Magnoliopsida</taxon>
        <taxon>Liliopsida</taxon>
        <taxon>Poales</taxon>
        <taxon>Poaceae</taxon>
        <taxon>PACMAD clade</taxon>
        <taxon>Panicoideae</taxon>
        <taxon>Panicodae</taxon>
        <taxon>Paniceae</taxon>
        <taxon>Cenchrinae</taxon>
        <taxon>Setaria</taxon>
    </lineage>
</organism>
<keyword evidence="1" id="KW-0479">Metal-binding</keyword>
<dbReference type="InterPro" id="IPR038765">
    <property type="entry name" value="Papain-like_cys_pep_sf"/>
</dbReference>
<evidence type="ECO:0000256" key="1">
    <source>
        <dbReference type="ARBA" id="ARBA00022723"/>
    </source>
</evidence>
<dbReference type="InterPro" id="IPR001394">
    <property type="entry name" value="Peptidase_C19_UCH"/>
</dbReference>
<dbReference type="InterPro" id="IPR001607">
    <property type="entry name" value="Znf_UBP"/>
</dbReference>
<feature type="transmembrane region" description="Helical" evidence="6">
    <location>
        <begin position="83"/>
        <end position="102"/>
    </location>
</feature>
<keyword evidence="10" id="KW-1185">Reference proteome</keyword>
<dbReference type="eggNOG" id="KOG1873">
    <property type="taxonomic scope" value="Eukaryota"/>
</dbReference>
<protein>
    <submittedName>
        <fullName evidence="9">Uncharacterized protein</fullName>
    </submittedName>
</protein>
<keyword evidence="6" id="KW-0472">Membrane</keyword>
<evidence type="ECO:0000256" key="3">
    <source>
        <dbReference type="ARBA" id="ARBA00022833"/>
    </source>
</evidence>
<dbReference type="Proteomes" id="UP000004995">
    <property type="component" value="Unassembled WGS sequence"/>
</dbReference>
<dbReference type="PROSITE" id="PS50235">
    <property type="entry name" value="USP_3"/>
    <property type="match status" value="1"/>
</dbReference>
<accession>K3YML3</accession>
<dbReference type="Gene3D" id="3.90.70.10">
    <property type="entry name" value="Cysteine proteinases"/>
    <property type="match status" value="1"/>
</dbReference>
<dbReference type="SUPFAM" id="SSF54001">
    <property type="entry name" value="Cysteine proteinases"/>
    <property type="match status" value="1"/>
</dbReference>
<dbReference type="InterPro" id="IPR050164">
    <property type="entry name" value="Peptidase_C19"/>
</dbReference>
<dbReference type="OMA" id="VNQKPEC"/>
<evidence type="ECO:0000256" key="2">
    <source>
        <dbReference type="ARBA" id="ARBA00022771"/>
    </source>
</evidence>
<feature type="region of interest" description="Disordered" evidence="5">
    <location>
        <begin position="433"/>
        <end position="462"/>
    </location>
</feature>
<dbReference type="Gramene" id="KQL00218">
    <property type="protein sequence ID" value="KQL00218"/>
    <property type="gene ID" value="SETIT_015494mg"/>
</dbReference>
<evidence type="ECO:0000313" key="10">
    <source>
        <dbReference type="Proteomes" id="UP000004995"/>
    </source>
</evidence>
<feature type="domain" description="USP" evidence="7">
    <location>
        <begin position="285"/>
        <end position="681"/>
    </location>
</feature>
<dbReference type="InParanoid" id="K3YML3"/>
<evidence type="ECO:0000259" key="8">
    <source>
        <dbReference type="PROSITE" id="PS50271"/>
    </source>
</evidence>
<dbReference type="EMBL" id="AGNK02003485">
    <property type="status" value="NOT_ANNOTATED_CDS"/>
    <property type="molecule type" value="Genomic_DNA"/>
</dbReference>
<evidence type="ECO:0000256" key="5">
    <source>
        <dbReference type="SAM" id="MobiDB-lite"/>
    </source>
</evidence>
<reference evidence="10" key="1">
    <citation type="journal article" date="2012" name="Nat. Biotechnol.">
        <title>Reference genome sequence of the model plant Setaria.</title>
        <authorList>
            <person name="Bennetzen J.L."/>
            <person name="Schmutz J."/>
            <person name="Wang H."/>
            <person name="Percifield R."/>
            <person name="Hawkins J."/>
            <person name="Pontaroli A.C."/>
            <person name="Estep M."/>
            <person name="Feng L."/>
            <person name="Vaughn J.N."/>
            <person name="Grimwood J."/>
            <person name="Jenkins J."/>
            <person name="Barry K."/>
            <person name="Lindquist E."/>
            <person name="Hellsten U."/>
            <person name="Deshpande S."/>
            <person name="Wang X."/>
            <person name="Wu X."/>
            <person name="Mitros T."/>
            <person name="Triplett J."/>
            <person name="Yang X."/>
            <person name="Ye C.Y."/>
            <person name="Mauro-Herrera M."/>
            <person name="Wang L."/>
            <person name="Li P."/>
            <person name="Sharma M."/>
            <person name="Sharma R."/>
            <person name="Ronald P.C."/>
            <person name="Panaud O."/>
            <person name="Kellogg E.A."/>
            <person name="Brutnell T.P."/>
            <person name="Doust A.N."/>
            <person name="Tuskan G.A."/>
            <person name="Rokhsar D."/>
            <person name="Devos K.M."/>
        </authorList>
    </citation>
    <scope>NUCLEOTIDE SEQUENCE [LARGE SCALE GENOMIC DNA]</scope>
    <source>
        <strain evidence="10">cv. Yugu1</strain>
    </source>
</reference>